<keyword evidence="4" id="KW-1185">Reference proteome</keyword>
<protein>
    <submittedName>
        <fullName evidence="3">Uncharacterized protein</fullName>
    </submittedName>
</protein>
<evidence type="ECO:0000313" key="3">
    <source>
        <dbReference type="EMBL" id="KAF2680066.1"/>
    </source>
</evidence>
<feature type="compositionally biased region" description="Basic and acidic residues" evidence="1">
    <location>
        <begin position="42"/>
        <end position="54"/>
    </location>
</feature>
<proteinExistence type="predicted"/>
<organism evidence="3 4">
    <name type="scientific">Lentithecium fluviatile CBS 122367</name>
    <dbReference type="NCBI Taxonomy" id="1168545"/>
    <lineage>
        <taxon>Eukaryota</taxon>
        <taxon>Fungi</taxon>
        <taxon>Dikarya</taxon>
        <taxon>Ascomycota</taxon>
        <taxon>Pezizomycotina</taxon>
        <taxon>Dothideomycetes</taxon>
        <taxon>Pleosporomycetidae</taxon>
        <taxon>Pleosporales</taxon>
        <taxon>Massarineae</taxon>
        <taxon>Lentitheciaceae</taxon>
        <taxon>Lentithecium</taxon>
    </lineage>
</organism>
<gene>
    <name evidence="3" type="ORF">K458DRAFT_421872</name>
</gene>
<keyword evidence="2" id="KW-0812">Transmembrane</keyword>
<evidence type="ECO:0000256" key="1">
    <source>
        <dbReference type="SAM" id="MobiDB-lite"/>
    </source>
</evidence>
<dbReference type="Proteomes" id="UP000799291">
    <property type="component" value="Unassembled WGS sequence"/>
</dbReference>
<dbReference type="OrthoDB" id="2522565at2759"/>
<reference evidence="3" key="1">
    <citation type="journal article" date="2020" name="Stud. Mycol.">
        <title>101 Dothideomycetes genomes: a test case for predicting lifestyles and emergence of pathogens.</title>
        <authorList>
            <person name="Haridas S."/>
            <person name="Albert R."/>
            <person name="Binder M."/>
            <person name="Bloem J."/>
            <person name="Labutti K."/>
            <person name="Salamov A."/>
            <person name="Andreopoulos B."/>
            <person name="Baker S."/>
            <person name="Barry K."/>
            <person name="Bills G."/>
            <person name="Bluhm B."/>
            <person name="Cannon C."/>
            <person name="Castanera R."/>
            <person name="Culley D."/>
            <person name="Daum C."/>
            <person name="Ezra D."/>
            <person name="Gonzalez J."/>
            <person name="Henrissat B."/>
            <person name="Kuo A."/>
            <person name="Liang C."/>
            <person name="Lipzen A."/>
            <person name="Lutzoni F."/>
            <person name="Magnuson J."/>
            <person name="Mondo S."/>
            <person name="Nolan M."/>
            <person name="Ohm R."/>
            <person name="Pangilinan J."/>
            <person name="Park H.-J."/>
            <person name="Ramirez L."/>
            <person name="Alfaro M."/>
            <person name="Sun H."/>
            <person name="Tritt A."/>
            <person name="Yoshinaga Y."/>
            <person name="Zwiers L.-H."/>
            <person name="Turgeon B."/>
            <person name="Goodwin S."/>
            <person name="Spatafora J."/>
            <person name="Crous P."/>
            <person name="Grigoriev I."/>
        </authorList>
    </citation>
    <scope>NUCLEOTIDE SEQUENCE</scope>
    <source>
        <strain evidence="3">CBS 122367</strain>
    </source>
</reference>
<dbReference type="AlphaFoldDB" id="A0A6G1IP96"/>
<sequence length="505" mass="56268">MLIRAFSRLVLFIGPFVIIWCMFVYFDGEQYAEDWSEEFFTHEKPAHSRPKEAESVTQQPPPAIPQEPAPNTNEPPTPNHDGNALSAIPNVPATADALPPAQDALPPFPNAETNEVAVDTSLYHEVFSTSRVDKKYFRINFSPNHPAINPNILPHPTEDNTWIIVAQRDKPHEAVLEELVCNAIFQLDGSLACSTPPTALPVAATHTEHCKGDLEYFSYGSGPHDMRVFYGPDAPYVIYGSQSAHTCFGLFMQDFRVLNSHDYALDALNANFFATGTELQRPQPWHDIEKNWFMFWDAQNKPYVHHDIAPKRVFAELLPDGSVGPDLAPAAAPSDEACMARYMPKVGPEHESIHQATNALAVTMCARSDPNCVPNDDNTFILTIFQHKKYVDFHAVYEPYVMLTQSVPPFTIHGISTKPIWIHGRGKLTRESAKKFRGEGKVVPEGQTEMLYVTSVNWKERAVRWRGFLDDVVMLGFGVEDERAAGLDVVVGELLGGLGLCADLG</sequence>
<feature type="transmembrane region" description="Helical" evidence="2">
    <location>
        <begin position="9"/>
        <end position="26"/>
    </location>
</feature>
<dbReference type="EMBL" id="MU005599">
    <property type="protein sequence ID" value="KAF2680066.1"/>
    <property type="molecule type" value="Genomic_DNA"/>
</dbReference>
<feature type="region of interest" description="Disordered" evidence="1">
    <location>
        <begin position="42"/>
        <end position="88"/>
    </location>
</feature>
<name>A0A6G1IP96_9PLEO</name>
<evidence type="ECO:0000313" key="4">
    <source>
        <dbReference type="Proteomes" id="UP000799291"/>
    </source>
</evidence>
<keyword evidence="2" id="KW-1133">Transmembrane helix</keyword>
<feature type="compositionally biased region" description="Pro residues" evidence="1">
    <location>
        <begin position="59"/>
        <end position="78"/>
    </location>
</feature>
<accession>A0A6G1IP96</accession>
<evidence type="ECO:0000256" key="2">
    <source>
        <dbReference type="SAM" id="Phobius"/>
    </source>
</evidence>
<keyword evidence="2" id="KW-0472">Membrane</keyword>